<reference evidence="4" key="1">
    <citation type="submission" date="2020-10" db="EMBL/GenBank/DDBJ databases">
        <authorList>
            <person name="Gilroy R."/>
        </authorList>
    </citation>
    <scope>NUCLEOTIDE SEQUENCE</scope>
    <source>
        <strain evidence="4">CHK195-15760</strain>
    </source>
</reference>
<evidence type="ECO:0000313" key="4">
    <source>
        <dbReference type="EMBL" id="HIU51278.1"/>
    </source>
</evidence>
<organism evidence="4 5">
    <name type="scientific">Candidatus Merdicola faecigallinarum</name>
    <dbReference type="NCBI Taxonomy" id="2840862"/>
    <lineage>
        <taxon>Bacteria</taxon>
        <taxon>Bacillati</taxon>
        <taxon>Bacillota</taxon>
        <taxon>Clostridia</taxon>
        <taxon>Candidatus Merdicola</taxon>
    </lineage>
</organism>
<dbReference type="EMBL" id="DVNH01000013">
    <property type="protein sequence ID" value="HIU51278.1"/>
    <property type="molecule type" value="Genomic_DNA"/>
</dbReference>
<proteinExistence type="predicted"/>
<evidence type="ECO:0000256" key="2">
    <source>
        <dbReference type="SAM" id="Phobius"/>
    </source>
</evidence>
<feature type="compositionally biased region" description="Acidic residues" evidence="1">
    <location>
        <begin position="201"/>
        <end position="218"/>
    </location>
</feature>
<sequence>MIARKKRLLIIISSIVGAILIIVGGILGYLYFATDLLRSNDELFYKYAMQNSKILEVIDKNWLDTYTQKIENTPYINEGEIVFLQQEMLQEENELQNEEEQVTEGQSVEEQENGSETNQVQDIEQSVENNTQNEANSLLNTLINNTKIEISGKNDLKNQKVNQTIRVLYKEQNSQNIENPNMEQNQEAQENQGTNQTAEQTEQEDNQTEGQVQEEENDYTEKFNVSMIRTNNTYGLKSDEVVNKYVAVKNENLKELMNKLGENNLENIDNAIEKVDYNSILAMSEEKKEQLKQRYMTIFDTQISKKRYQKEKKVETQVFDQNILTNTYQLELTQTEFANLKVKLLEALKEDEDTLQLIKDITQKDENYITKMKEEIQDSIDEIKRQKTTDEVEVKFVVYENNMNLVKTEIIFSNRKITIEYPIQSGVQQVKINDETTGEGTIIEQYLLSKVSEEANHSLTIEYSVTENGREATKIDINLISEGSINDSSMKSTIDIDSVIENVQRKITYTDNKEFTNEISLEELNSDNCVILNDATIEYNRSLMEAIKQRLQVVFREKITSIGMNADELLKEIEEATQFVKDQFNRDEFEKQVQRALSFVKQDVITDEELRKELQEAGTDQTKIEEVKGKRLVKRLNEFGLKASLDPATNKVLIDSGYNYNYKYTIDYNKYYIKRQE</sequence>
<comment type="caution">
    <text evidence="4">The sequence shown here is derived from an EMBL/GenBank/DDBJ whole genome shotgun (WGS) entry which is preliminary data.</text>
</comment>
<dbReference type="Pfam" id="PF20224">
    <property type="entry name" value="DUF6583"/>
    <property type="match status" value="1"/>
</dbReference>
<feature type="transmembrane region" description="Helical" evidence="2">
    <location>
        <begin position="7"/>
        <end position="32"/>
    </location>
</feature>
<gene>
    <name evidence="4" type="ORF">IAB70_01425</name>
</gene>
<reference evidence="4" key="2">
    <citation type="journal article" date="2021" name="PeerJ">
        <title>Extensive microbial diversity within the chicken gut microbiome revealed by metagenomics and culture.</title>
        <authorList>
            <person name="Gilroy R."/>
            <person name="Ravi A."/>
            <person name="Getino M."/>
            <person name="Pursley I."/>
            <person name="Horton D.L."/>
            <person name="Alikhan N.F."/>
            <person name="Baker D."/>
            <person name="Gharbi K."/>
            <person name="Hall N."/>
            <person name="Watson M."/>
            <person name="Adriaenssens E.M."/>
            <person name="Foster-Nyarko E."/>
            <person name="Jarju S."/>
            <person name="Secka A."/>
            <person name="Antonio M."/>
            <person name="Oren A."/>
            <person name="Chaudhuri R.R."/>
            <person name="La Ragione R."/>
            <person name="Hildebrand F."/>
            <person name="Pallen M.J."/>
        </authorList>
    </citation>
    <scope>NUCLEOTIDE SEQUENCE</scope>
    <source>
        <strain evidence="4">CHK195-15760</strain>
    </source>
</reference>
<evidence type="ECO:0000313" key="5">
    <source>
        <dbReference type="Proteomes" id="UP000824093"/>
    </source>
</evidence>
<keyword evidence="2" id="KW-0812">Transmembrane</keyword>
<accession>A0A9D1S9E6</accession>
<dbReference type="AlphaFoldDB" id="A0A9D1S9E6"/>
<feature type="domain" description="DUF6583" evidence="3">
    <location>
        <begin position="228"/>
        <end position="551"/>
    </location>
</feature>
<feature type="region of interest" description="Disordered" evidence="1">
    <location>
        <begin position="183"/>
        <end position="220"/>
    </location>
</feature>
<dbReference type="InterPro" id="IPR046490">
    <property type="entry name" value="DUF6583"/>
</dbReference>
<feature type="region of interest" description="Disordered" evidence="1">
    <location>
        <begin position="93"/>
        <end position="119"/>
    </location>
</feature>
<name>A0A9D1S9E6_9FIRM</name>
<evidence type="ECO:0000256" key="1">
    <source>
        <dbReference type="SAM" id="MobiDB-lite"/>
    </source>
</evidence>
<feature type="compositionally biased region" description="Acidic residues" evidence="1">
    <location>
        <begin position="93"/>
        <end position="113"/>
    </location>
</feature>
<keyword evidence="2" id="KW-1133">Transmembrane helix</keyword>
<evidence type="ECO:0000259" key="3">
    <source>
        <dbReference type="Pfam" id="PF20224"/>
    </source>
</evidence>
<feature type="compositionally biased region" description="Low complexity" evidence="1">
    <location>
        <begin position="183"/>
        <end position="196"/>
    </location>
</feature>
<keyword evidence="2" id="KW-0472">Membrane</keyword>
<protein>
    <recommendedName>
        <fullName evidence="3">DUF6583 domain-containing protein</fullName>
    </recommendedName>
</protein>
<dbReference type="Proteomes" id="UP000824093">
    <property type="component" value="Unassembled WGS sequence"/>
</dbReference>